<dbReference type="PANTHER" id="PTHR32523">
    <property type="entry name" value="PHYTOL KINASE 1, CHLOROPLASTIC"/>
    <property type="match status" value="1"/>
</dbReference>
<evidence type="ECO:0000256" key="4">
    <source>
        <dbReference type="ARBA" id="ARBA00022528"/>
    </source>
</evidence>
<evidence type="ECO:0000313" key="20">
    <source>
        <dbReference type="EMBL" id="KAJ7675526.1"/>
    </source>
</evidence>
<dbReference type="InterPro" id="IPR039606">
    <property type="entry name" value="Phytol/farnesol_kinase"/>
</dbReference>
<evidence type="ECO:0000256" key="6">
    <source>
        <dbReference type="ARBA" id="ARBA00022679"/>
    </source>
</evidence>
<evidence type="ECO:0000256" key="16">
    <source>
        <dbReference type="ARBA" id="ARBA00039024"/>
    </source>
</evidence>
<reference evidence="20" key="1">
    <citation type="submission" date="2023-03" db="EMBL/GenBank/DDBJ databases">
        <title>Massive genome expansion in bonnet fungi (Mycena s.s.) driven by repeated elements and novel gene families across ecological guilds.</title>
        <authorList>
            <consortium name="Lawrence Berkeley National Laboratory"/>
            <person name="Harder C.B."/>
            <person name="Miyauchi S."/>
            <person name="Viragh M."/>
            <person name="Kuo A."/>
            <person name="Thoen E."/>
            <person name="Andreopoulos B."/>
            <person name="Lu D."/>
            <person name="Skrede I."/>
            <person name="Drula E."/>
            <person name="Henrissat B."/>
            <person name="Morin E."/>
            <person name="Kohler A."/>
            <person name="Barry K."/>
            <person name="LaButti K."/>
            <person name="Morin E."/>
            <person name="Salamov A."/>
            <person name="Lipzen A."/>
            <person name="Mereny Z."/>
            <person name="Hegedus B."/>
            <person name="Baldrian P."/>
            <person name="Stursova M."/>
            <person name="Weitz H."/>
            <person name="Taylor A."/>
            <person name="Grigoriev I.V."/>
            <person name="Nagy L.G."/>
            <person name="Martin F."/>
            <person name="Kauserud H."/>
        </authorList>
    </citation>
    <scope>NUCLEOTIDE SEQUENCE</scope>
    <source>
        <strain evidence="20">CBHHK067</strain>
    </source>
</reference>
<evidence type="ECO:0000259" key="19">
    <source>
        <dbReference type="PROSITE" id="PS50865"/>
    </source>
</evidence>
<dbReference type="SUPFAM" id="SSF144232">
    <property type="entry name" value="HIT/MYND zinc finger-like"/>
    <property type="match status" value="1"/>
</dbReference>
<name>A0AAD7D6C9_MYCRO</name>
<dbReference type="InterPro" id="IPR002893">
    <property type="entry name" value="Znf_MYND"/>
</dbReference>
<evidence type="ECO:0000256" key="10">
    <source>
        <dbReference type="ARBA" id="ARBA00022777"/>
    </source>
</evidence>
<keyword evidence="13" id="KW-1133">Transmembrane helix</keyword>
<dbReference type="Proteomes" id="UP001221757">
    <property type="component" value="Unassembled WGS sequence"/>
</dbReference>
<dbReference type="Gene3D" id="6.10.140.2220">
    <property type="match status" value="1"/>
</dbReference>
<keyword evidence="8" id="KW-0479">Metal-binding</keyword>
<comment type="subcellular location">
    <subcellularLocation>
        <location evidence="1">Membrane</location>
        <topology evidence="1">Multi-pass membrane protein</topology>
    </subcellularLocation>
    <subcellularLocation>
        <location evidence="2">Plastid</location>
        <location evidence="2">Chloroplast</location>
    </subcellularLocation>
</comment>
<comment type="caution">
    <text evidence="20">The sequence shown here is derived from an EMBL/GenBank/DDBJ whole genome shotgun (WGS) entry which is preliminary data.</text>
</comment>
<dbReference type="GO" id="GO:0008270">
    <property type="term" value="F:zinc ion binding"/>
    <property type="evidence" value="ECO:0007669"/>
    <property type="project" value="UniProtKB-KW"/>
</dbReference>
<keyword evidence="4" id="KW-0150">Chloroplast</keyword>
<dbReference type="EC" id="2.7.1.182" evidence="16"/>
<keyword evidence="14" id="KW-0472">Membrane</keyword>
<gene>
    <name evidence="20" type="ORF">B0H17DRAFT_1080622</name>
</gene>
<dbReference type="GO" id="GO:0016020">
    <property type="term" value="C:membrane"/>
    <property type="evidence" value="ECO:0007669"/>
    <property type="project" value="UniProtKB-SubCell"/>
</dbReference>
<accession>A0AAD7D6C9</accession>
<evidence type="ECO:0000256" key="8">
    <source>
        <dbReference type="ARBA" id="ARBA00022723"/>
    </source>
</evidence>
<sequence>MHSSLRLNKLSRLPPSMRTAANAACGPNRSVQDIRRVMTYLSTGTEEQSVLMLPVFYVNLDPAGIPDEDTFDTEAPPEAGGLIGRALLSLQALYTIKFSADIGPVIWPRVWPWVRFIYLYRDHLPGLPPQSETVFCLEFLMFAGTFADHPETHALILSTPGVRFMAARAWPSVHKLVDPKRREIGFNDLRGFLADKRAAEPAHLSELIDGAGGTLEHLARLVVLYIDSLVSSPNIAMHFMSVHFFSGALDFITTMDPNLRKPDHIYTPTNAFTTALVSKNLVRTLSSALCALSVTTTPQALHEVQRGSSILGLIFSKRLGYHLIADALDHNILRALINCAHHKRHSHIQPFLTVVLPPSLLYYPVISALDRALADVADLLETESFKTCEVYEQWDKFVSLANERLDVFHSYNSGENPSMRACDNMKCSEMGVKSEFNRCGGCQCVYYCSEACQRLDWREGHRKACDSHGTLYLSANDSQLTTVERSFLRAVVHHDSQKEKAQLLIQQLGFMSAYPGQDFLVLYNYTRGAVKFSVQPLNGAPTKERFNGAEWEDIVSRMVRSGGRMRLDAIAMPGTADFRYYAIPLRTNTPAVHEGLRKLARELPADQESWDNDLLAKRLTPLMYHEDPDVLEVH</sequence>
<evidence type="ECO:0000256" key="2">
    <source>
        <dbReference type="ARBA" id="ARBA00004229"/>
    </source>
</evidence>
<keyword evidence="6" id="KW-0808">Transferase</keyword>
<evidence type="ECO:0000256" key="14">
    <source>
        <dbReference type="ARBA" id="ARBA00023136"/>
    </source>
</evidence>
<proteinExistence type="inferred from homology"/>
<evidence type="ECO:0000256" key="11">
    <source>
        <dbReference type="ARBA" id="ARBA00022833"/>
    </source>
</evidence>
<evidence type="ECO:0000256" key="3">
    <source>
        <dbReference type="ARBA" id="ARBA00010794"/>
    </source>
</evidence>
<evidence type="ECO:0000256" key="1">
    <source>
        <dbReference type="ARBA" id="ARBA00004141"/>
    </source>
</evidence>
<comment type="similarity">
    <text evidence="3">Belongs to the polyprenol kinase family.</text>
</comment>
<keyword evidence="5" id="KW-0934">Plastid</keyword>
<dbReference type="PROSITE" id="PS50865">
    <property type="entry name" value="ZF_MYND_2"/>
    <property type="match status" value="1"/>
</dbReference>
<dbReference type="GO" id="GO:0010276">
    <property type="term" value="F:phytol kinase activity"/>
    <property type="evidence" value="ECO:0007669"/>
    <property type="project" value="UniProtKB-EC"/>
</dbReference>
<evidence type="ECO:0000256" key="9">
    <source>
        <dbReference type="ARBA" id="ARBA00022771"/>
    </source>
</evidence>
<comment type="pathway">
    <text evidence="15">Cofactor biosynthesis; tocopherol biosynthesis.</text>
</comment>
<evidence type="ECO:0000256" key="15">
    <source>
        <dbReference type="ARBA" id="ARBA00024015"/>
    </source>
</evidence>
<dbReference type="Pfam" id="PF01753">
    <property type="entry name" value="zf-MYND"/>
    <property type="match status" value="1"/>
</dbReference>
<keyword evidence="9 18" id="KW-0863">Zinc-finger</keyword>
<keyword evidence="7" id="KW-0812">Transmembrane</keyword>
<keyword evidence="12" id="KW-0809">Transit peptide</keyword>
<feature type="domain" description="MYND-type" evidence="19">
    <location>
        <begin position="427"/>
        <end position="465"/>
    </location>
</feature>
<evidence type="ECO:0000256" key="17">
    <source>
        <dbReference type="ARBA" id="ARBA00048889"/>
    </source>
</evidence>
<keyword evidence="11" id="KW-0862">Zinc</keyword>
<keyword evidence="10" id="KW-0418">Kinase</keyword>
<evidence type="ECO:0000256" key="7">
    <source>
        <dbReference type="ARBA" id="ARBA00022692"/>
    </source>
</evidence>
<dbReference type="EMBL" id="JARKIE010000147">
    <property type="protein sequence ID" value="KAJ7675526.1"/>
    <property type="molecule type" value="Genomic_DNA"/>
</dbReference>
<evidence type="ECO:0000256" key="5">
    <source>
        <dbReference type="ARBA" id="ARBA00022640"/>
    </source>
</evidence>
<evidence type="ECO:0000256" key="12">
    <source>
        <dbReference type="ARBA" id="ARBA00022946"/>
    </source>
</evidence>
<protein>
    <recommendedName>
        <fullName evidence="16">phytol kinase</fullName>
        <ecNumber evidence="16">2.7.1.182</ecNumber>
    </recommendedName>
</protein>
<dbReference type="AlphaFoldDB" id="A0AAD7D6C9"/>
<organism evidence="20 21">
    <name type="scientific">Mycena rosella</name>
    <name type="common">Pink bonnet</name>
    <name type="synonym">Agaricus rosellus</name>
    <dbReference type="NCBI Taxonomy" id="1033263"/>
    <lineage>
        <taxon>Eukaryota</taxon>
        <taxon>Fungi</taxon>
        <taxon>Dikarya</taxon>
        <taxon>Basidiomycota</taxon>
        <taxon>Agaricomycotina</taxon>
        <taxon>Agaricomycetes</taxon>
        <taxon>Agaricomycetidae</taxon>
        <taxon>Agaricales</taxon>
        <taxon>Marasmiineae</taxon>
        <taxon>Mycenaceae</taxon>
        <taxon>Mycena</taxon>
    </lineage>
</organism>
<evidence type="ECO:0000256" key="18">
    <source>
        <dbReference type="PROSITE-ProRule" id="PRU00134"/>
    </source>
</evidence>
<dbReference type="PANTHER" id="PTHR32523:SF8">
    <property type="entry name" value="DOLICHOL KINASE"/>
    <property type="match status" value="1"/>
</dbReference>
<keyword evidence="21" id="KW-1185">Reference proteome</keyword>
<comment type="catalytic activity">
    <reaction evidence="17">
        <text>phytol + CTP = phytyl phosphate + CDP + H(+)</text>
        <dbReference type="Rhea" id="RHEA:38055"/>
        <dbReference type="ChEBI" id="CHEBI:15378"/>
        <dbReference type="ChEBI" id="CHEBI:17327"/>
        <dbReference type="ChEBI" id="CHEBI:37563"/>
        <dbReference type="ChEBI" id="CHEBI:58069"/>
        <dbReference type="ChEBI" id="CHEBI:75483"/>
        <dbReference type="EC" id="2.7.1.182"/>
    </reaction>
</comment>
<evidence type="ECO:0000313" key="21">
    <source>
        <dbReference type="Proteomes" id="UP001221757"/>
    </source>
</evidence>
<evidence type="ECO:0000256" key="13">
    <source>
        <dbReference type="ARBA" id="ARBA00022989"/>
    </source>
</evidence>